<dbReference type="PANTHER" id="PTHR24408:SF58">
    <property type="entry name" value="TRANSCRIPTION FACTOR (TFIIIA), PUTATIVE (AFU_ORTHOLOGUE AFUA_1G05150)-RELATED"/>
    <property type="match status" value="1"/>
</dbReference>
<dbReference type="FunFam" id="3.30.160.60:FF:001119">
    <property type="entry name" value="zinc finger protein 408"/>
    <property type="match status" value="1"/>
</dbReference>
<reference evidence="14" key="1">
    <citation type="submission" date="2021-12" db="EMBL/GenBank/DDBJ databases">
        <authorList>
            <person name="King R."/>
        </authorList>
    </citation>
    <scope>NUCLEOTIDE SEQUENCE</scope>
</reference>
<evidence type="ECO:0000256" key="11">
    <source>
        <dbReference type="SAM" id="MobiDB-lite"/>
    </source>
</evidence>
<dbReference type="Gene3D" id="3.40.1800.20">
    <property type="match status" value="1"/>
</dbReference>
<evidence type="ECO:0000256" key="2">
    <source>
        <dbReference type="ARBA" id="ARBA00006991"/>
    </source>
</evidence>
<feature type="domain" description="C2H2-type" evidence="12">
    <location>
        <begin position="201"/>
        <end position="228"/>
    </location>
</feature>
<protein>
    <submittedName>
        <fullName evidence="14">Uncharacterized protein</fullName>
    </submittedName>
</protein>
<name>A0A9P0B5Y9_BRAAE</name>
<accession>A0A9P0B5Y9</accession>
<feature type="binding site" evidence="10">
    <location>
        <position position="62"/>
    </location>
    <ligand>
        <name>Zn(2+)</name>
        <dbReference type="ChEBI" id="CHEBI:29105"/>
    </ligand>
</feature>
<feature type="domain" description="C2H2-type" evidence="12">
    <location>
        <begin position="146"/>
        <end position="170"/>
    </location>
</feature>
<dbReference type="FunFam" id="3.30.160.60:FF:000478">
    <property type="entry name" value="Zinc finger protein 133"/>
    <property type="match status" value="1"/>
</dbReference>
<dbReference type="PANTHER" id="PTHR24408">
    <property type="entry name" value="ZINC FINGER PROTEIN"/>
    <property type="match status" value="1"/>
</dbReference>
<feature type="domain" description="C2H2-type" evidence="12">
    <location>
        <begin position="779"/>
        <end position="802"/>
    </location>
</feature>
<evidence type="ECO:0000256" key="5">
    <source>
        <dbReference type="ARBA" id="ARBA00022771"/>
    </source>
</evidence>
<dbReference type="InterPro" id="IPR013087">
    <property type="entry name" value="Znf_C2H2_type"/>
</dbReference>
<feature type="region of interest" description="Disordered" evidence="11">
    <location>
        <begin position="420"/>
        <end position="481"/>
    </location>
</feature>
<dbReference type="InterPro" id="IPR036236">
    <property type="entry name" value="Znf_C2H2_sf"/>
</dbReference>
<feature type="domain" description="C2H2-type" evidence="12">
    <location>
        <begin position="668"/>
        <end position="695"/>
    </location>
</feature>
<keyword evidence="8" id="KW-0539">Nucleus</keyword>
<dbReference type="Proteomes" id="UP001154078">
    <property type="component" value="Chromosome 5"/>
</dbReference>
<dbReference type="SMART" id="SM00355">
    <property type="entry name" value="ZnF_C2H2"/>
    <property type="match status" value="16"/>
</dbReference>
<feature type="domain" description="C2H2-type" evidence="12">
    <location>
        <begin position="639"/>
        <end position="666"/>
    </location>
</feature>
<proteinExistence type="inferred from homology"/>
<feature type="domain" description="C2H2-type" evidence="12">
    <location>
        <begin position="173"/>
        <end position="200"/>
    </location>
</feature>
<feature type="binding site" evidence="10">
    <location>
        <position position="12"/>
    </location>
    <ligand>
        <name>Zn(2+)</name>
        <dbReference type="ChEBI" id="CHEBI:29105"/>
    </ligand>
</feature>
<evidence type="ECO:0000256" key="10">
    <source>
        <dbReference type="PROSITE-ProRule" id="PRU01263"/>
    </source>
</evidence>
<comment type="similarity">
    <text evidence="2">Belongs to the krueppel C2H2-type zinc-finger protein family.</text>
</comment>
<gene>
    <name evidence="14" type="ORF">MELIAE_LOCUS7382</name>
</gene>
<feature type="region of interest" description="Disordered" evidence="11">
    <location>
        <begin position="344"/>
        <end position="379"/>
    </location>
</feature>
<evidence type="ECO:0000256" key="7">
    <source>
        <dbReference type="ARBA" id="ARBA00023125"/>
    </source>
</evidence>
<evidence type="ECO:0000259" key="12">
    <source>
        <dbReference type="PROSITE" id="PS50157"/>
    </source>
</evidence>
<keyword evidence="7" id="KW-0238">DNA-binding</keyword>
<dbReference type="PROSITE" id="PS51915">
    <property type="entry name" value="ZAD"/>
    <property type="match status" value="1"/>
</dbReference>
<evidence type="ECO:0000256" key="9">
    <source>
        <dbReference type="PROSITE-ProRule" id="PRU00042"/>
    </source>
</evidence>
<dbReference type="Pfam" id="PF13912">
    <property type="entry name" value="zf-C2H2_6"/>
    <property type="match status" value="1"/>
</dbReference>
<dbReference type="OrthoDB" id="654211at2759"/>
<organism evidence="14 15">
    <name type="scientific">Brassicogethes aeneus</name>
    <name type="common">Rape pollen beetle</name>
    <name type="synonym">Meligethes aeneus</name>
    <dbReference type="NCBI Taxonomy" id="1431903"/>
    <lineage>
        <taxon>Eukaryota</taxon>
        <taxon>Metazoa</taxon>
        <taxon>Ecdysozoa</taxon>
        <taxon>Arthropoda</taxon>
        <taxon>Hexapoda</taxon>
        <taxon>Insecta</taxon>
        <taxon>Pterygota</taxon>
        <taxon>Neoptera</taxon>
        <taxon>Endopterygota</taxon>
        <taxon>Coleoptera</taxon>
        <taxon>Polyphaga</taxon>
        <taxon>Cucujiformia</taxon>
        <taxon>Nitidulidae</taxon>
        <taxon>Meligethinae</taxon>
        <taxon>Brassicogethes</taxon>
    </lineage>
</organism>
<feature type="binding site" evidence="10">
    <location>
        <position position="59"/>
    </location>
    <ligand>
        <name>Zn(2+)</name>
        <dbReference type="ChEBI" id="CHEBI:29105"/>
    </ligand>
</feature>
<feature type="domain" description="C2H2-type" evidence="12">
    <location>
        <begin position="229"/>
        <end position="257"/>
    </location>
</feature>
<feature type="domain" description="C2H2-type" evidence="12">
    <location>
        <begin position="724"/>
        <end position="751"/>
    </location>
</feature>
<feature type="domain" description="C2H2-type" evidence="12">
    <location>
        <begin position="520"/>
        <end position="547"/>
    </location>
</feature>
<dbReference type="FunFam" id="3.30.160.60:FF:000303">
    <property type="entry name" value="Zinc finger protein 41"/>
    <property type="match status" value="1"/>
</dbReference>
<evidence type="ECO:0000256" key="3">
    <source>
        <dbReference type="ARBA" id="ARBA00022723"/>
    </source>
</evidence>
<dbReference type="Pfam" id="PF12874">
    <property type="entry name" value="zf-met"/>
    <property type="match status" value="2"/>
</dbReference>
<dbReference type="GO" id="GO:1990837">
    <property type="term" value="F:sequence-specific double-stranded DNA binding"/>
    <property type="evidence" value="ECO:0007669"/>
    <property type="project" value="UniProtKB-ARBA"/>
</dbReference>
<sequence length="889" mass="103003">MDNEPSNINMVCRTCKSVSADMRNVFEANETDGPRIDEMLMACTSIQAAADDDLPKLICQICLEQLKIAFVFKEKALKTEASLRETAKNSKENMIKQELAVNTDFIETLNTLFEETTAQNAEDNPENNQSLTTDFIQILENNQILLTCRECMKMFTTLEGLRCHKRIHLGGMFKCKTCDKEYTRLNHLQRHEMSHGRRKVHVCRICNKTLTRMEHLKRHLTTHLREKPFSCKTCNRGFNRIEHLHNHVPRCKGEIVHICDICNKAFNREDSLEVHKRMHDVQAPVLPTIENLDNIEDHYYEIDFDGDPMQFSDNSDLEDCFEPHVEVTENLDEDKIKEVAEIANHEHDEENLSNDEDNEGLNCMDNDDQSSEDGEIDEKCEVDKVMMDKIEPKVEDEDIENLSEQSLVKIVNELEVDTMEDQSIDSSDEEYKPHKKIQPTGKRRGRPPKDPNSPSKQKSPRVPGRGRGRPPGSTNIAKVKKDPEDQIIGEFLCPVCEDVFKTALKLDRHGKKHHPGSKIHKCLQCDKDFDRLNHLKRHMASHSSEKPYQCEVCTKSFNRKDHLVQHQKLHERQQDFECDICQKPFFRVDLLAKHKALKHGIGEKVTSEKKFGCHLCNKFFTTEKYRDVHLKGHNGEKEYTCKTCQKSFLSKSHLTEHMKFHNDHSKKFLCSECGQRFIRNDYLVIHMRRHRGEKPFKCKYCGKGFPRTTDLTVHERYHTGEKTHLCTICGRGFGRAYNLTVHMRTHTGEKPYQCTYCDAAFAQGNDLKAHIRRHTGERFQCELCTESFLMGYLLTQHKRAVHGLNVVSNIRRLQPVHKMEENSDEPPPITIPLPKPVVPDSILNSLQHQLAVAQLHHFSRPEQQLSHLSLGQARNSDQQQHLPMTLHHM</sequence>
<dbReference type="Gene3D" id="3.30.160.60">
    <property type="entry name" value="Classic Zinc Finger"/>
    <property type="match status" value="12"/>
</dbReference>
<dbReference type="SUPFAM" id="SSF57716">
    <property type="entry name" value="Glucocorticoid receptor-like (DNA-binding domain)"/>
    <property type="match status" value="1"/>
</dbReference>
<dbReference type="EMBL" id="OV121136">
    <property type="protein sequence ID" value="CAH0556444.1"/>
    <property type="molecule type" value="Genomic_DNA"/>
</dbReference>
<feature type="domain" description="C2H2-type" evidence="12">
    <location>
        <begin position="696"/>
        <end position="723"/>
    </location>
</feature>
<feature type="domain" description="C2H2-type" evidence="12">
    <location>
        <begin position="752"/>
        <end position="779"/>
    </location>
</feature>
<evidence type="ECO:0000256" key="6">
    <source>
        <dbReference type="ARBA" id="ARBA00022833"/>
    </source>
</evidence>
<keyword evidence="3 10" id="KW-0479">Metal-binding</keyword>
<evidence type="ECO:0000259" key="13">
    <source>
        <dbReference type="PROSITE" id="PS51915"/>
    </source>
</evidence>
<keyword evidence="6 10" id="KW-0862">Zinc</keyword>
<dbReference type="SUPFAM" id="SSF57667">
    <property type="entry name" value="beta-beta-alpha zinc fingers"/>
    <property type="match status" value="9"/>
</dbReference>
<dbReference type="PROSITE" id="PS00028">
    <property type="entry name" value="ZINC_FINGER_C2H2_1"/>
    <property type="match status" value="14"/>
</dbReference>
<feature type="domain" description="C2H2-type" evidence="12">
    <location>
        <begin position="548"/>
        <end position="575"/>
    </location>
</feature>
<comment type="subcellular location">
    <subcellularLocation>
        <location evidence="1">Nucleus</location>
    </subcellularLocation>
</comment>
<dbReference type="GO" id="GO:0048598">
    <property type="term" value="P:embryonic morphogenesis"/>
    <property type="evidence" value="ECO:0007669"/>
    <property type="project" value="UniProtKB-ARBA"/>
</dbReference>
<dbReference type="InterPro" id="IPR017956">
    <property type="entry name" value="AT_hook_DNA-bd_motif"/>
</dbReference>
<dbReference type="GO" id="GO:0005634">
    <property type="term" value="C:nucleus"/>
    <property type="evidence" value="ECO:0007669"/>
    <property type="project" value="UniProtKB-SubCell"/>
</dbReference>
<dbReference type="InterPro" id="IPR012934">
    <property type="entry name" value="Znf_AD"/>
</dbReference>
<dbReference type="Pfam" id="PF07776">
    <property type="entry name" value="zf-AD"/>
    <property type="match status" value="1"/>
</dbReference>
<dbReference type="AlphaFoldDB" id="A0A9P0B5Y9"/>
<feature type="domain" description="ZAD" evidence="13">
    <location>
        <begin position="10"/>
        <end position="86"/>
    </location>
</feature>
<feature type="domain" description="C2H2-type" evidence="12">
    <location>
        <begin position="491"/>
        <end position="519"/>
    </location>
</feature>
<dbReference type="SMART" id="SM00384">
    <property type="entry name" value="AT_hook"/>
    <property type="match status" value="2"/>
</dbReference>
<dbReference type="FunFam" id="3.30.160.60:FF:000624">
    <property type="entry name" value="zinc finger protein 697"/>
    <property type="match status" value="1"/>
</dbReference>
<evidence type="ECO:0000256" key="1">
    <source>
        <dbReference type="ARBA" id="ARBA00004123"/>
    </source>
</evidence>
<evidence type="ECO:0000256" key="4">
    <source>
        <dbReference type="ARBA" id="ARBA00022737"/>
    </source>
</evidence>
<dbReference type="FunFam" id="3.30.160.60:FF:000100">
    <property type="entry name" value="Zinc finger 45-like"/>
    <property type="match status" value="1"/>
</dbReference>
<keyword evidence="4" id="KW-0677">Repeat</keyword>
<feature type="domain" description="C2H2-type" evidence="12">
    <location>
        <begin position="611"/>
        <end position="638"/>
    </location>
</feature>
<feature type="compositionally biased region" description="Basic residues" evidence="11">
    <location>
        <begin position="433"/>
        <end position="446"/>
    </location>
</feature>
<feature type="compositionally biased region" description="Acidic residues" evidence="11">
    <location>
        <begin position="351"/>
        <end position="376"/>
    </location>
</feature>
<dbReference type="GO" id="GO:0008270">
    <property type="term" value="F:zinc ion binding"/>
    <property type="evidence" value="ECO:0007669"/>
    <property type="project" value="UniProtKB-UniRule"/>
</dbReference>
<evidence type="ECO:0000313" key="15">
    <source>
        <dbReference type="Proteomes" id="UP001154078"/>
    </source>
</evidence>
<feature type="domain" description="C2H2-type" evidence="12">
    <location>
        <begin position="576"/>
        <end position="599"/>
    </location>
</feature>
<feature type="binding site" evidence="10">
    <location>
        <position position="15"/>
    </location>
    <ligand>
        <name>Zn(2+)</name>
        <dbReference type="ChEBI" id="CHEBI:29105"/>
    </ligand>
</feature>
<evidence type="ECO:0000256" key="8">
    <source>
        <dbReference type="ARBA" id="ARBA00023242"/>
    </source>
</evidence>
<feature type="domain" description="C2H2-type" evidence="12">
    <location>
        <begin position="257"/>
        <end position="284"/>
    </location>
</feature>
<dbReference type="FunFam" id="3.30.160.60:FF:000443">
    <property type="entry name" value="Zinc finger protein 41"/>
    <property type="match status" value="1"/>
</dbReference>
<dbReference type="PROSITE" id="PS50157">
    <property type="entry name" value="ZINC_FINGER_C2H2_2"/>
    <property type="match status" value="16"/>
</dbReference>
<evidence type="ECO:0000313" key="14">
    <source>
        <dbReference type="EMBL" id="CAH0556444.1"/>
    </source>
</evidence>
<dbReference type="Pfam" id="PF00096">
    <property type="entry name" value="zf-C2H2"/>
    <property type="match status" value="8"/>
</dbReference>
<keyword evidence="15" id="KW-1185">Reference proteome</keyword>
<keyword evidence="5 9" id="KW-0863">Zinc-finger</keyword>
<dbReference type="SMART" id="SM00868">
    <property type="entry name" value="zf-AD"/>
    <property type="match status" value="1"/>
</dbReference>
<dbReference type="GO" id="GO:0000981">
    <property type="term" value="F:DNA-binding transcription factor activity, RNA polymerase II-specific"/>
    <property type="evidence" value="ECO:0007669"/>
    <property type="project" value="TreeGrafter"/>
</dbReference>
<dbReference type="FunFam" id="3.30.160.60:FF:000065">
    <property type="entry name" value="B-cell CLL/lymphoma 6, member B"/>
    <property type="match status" value="1"/>
</dbReference>